<evidence type="ECO:0000313" key="3">
    <source>
        <dbReference type="Proteomes" id="UP001597110"/>
    </source>
</evidence>
<sequence>MSTYILQSLQNTNLCIGVASVSAGALVTLQTLSGIGGKSSQWLMDQNTGYITLAADPSLCLDVQGFNGQQGQLIVAKLVLGRDSQRWNWVGSPPYISNQAYPSMVIDNSGGNANPGNPVLIWPLNHGQNQKWATLSVPALTTLAEAAA</sequence>
<dbReference type="PROSITE" id="PS50231">
    <property type="entry name" value="RICIN_B_LECTIN"/>
    <property type="match status" value="1"/>
</dbReference>
<gene>
    <name evidence="2" type="ORF">ACFQ0E_13730</name>
</gene>
<dbReference type="SUPFAM" id="SSF50370">
    <property type="entry name" value="Ricin B-like lectins"/>
    <property type="match status" value="1"/>
</dbReference>
<evidence type="ECO:0000313" key="2">
    <source>
        <dbReference type="EMBL" id="MFD0726657.1"/>
    </source>
</evidence>
<dbReference type="InterPro" id="IPR000772">
    <property type="entry name" value="Ricin_B_lectin"/>
</dbReference>
<dbReference type="Gene3D" id="2.80.10.50">
    <property type="match status" value="2"/>
</dbReference>
<dbReference type="RefSeq" id="WP_386824702.1">
    <property type="nucleotide sequence ID" value="NZ_JBHTIF010000002.1"/>
</dbReference>
<dbReference type="InterPro" id="IPR035992">
    <property type="entry name" value="Ricin_B-like_lectins"/>
</dbReference>
<proteinExistence type="predicted"/>
<evidence type="ECO:0000259" key="1">
    <source>
        <dbReference type="SMART" id="SM00458"/>
    </source>
</evidence>
<comment type="caution">
    <text evidence="2">The sequence shown here is derived from an EMBL/GenBank/DDBJ whole genome shotgun (WGS) entry which is preliminary data.</text>
</comment>
<protein>
    <submittedName>
        <fullName evidence="2">Ricin-type beta-trefoil lectin domain protein</fullName>
    </submittedName>
</protein>
<organism evidence="2 3">
    <name type="scientific">Lysobacter brunescens</name>
    <dbReference type="NCBI Taxonomy" id="262323"/>
    <lineage>
        <taxon>Bacteria</taxon>
        <taxon>Pseudomonadati</taxon>
        <taxon>Pseudomonadota</taxon>
        <taxon>Gammaproteobacteria</taxon>
        <taxon>Lysobacterales</taxon>
        <taxon>Lysobacteraceae</taxon>
        <taxon>Lysobacter</taxon>
    </lineage>
</organism>
<accession>A0ABW2YG13</accession>
<dbReference type="EMBL" id="JBHTIF010000002">
    <property type="protein sequence ID" value="MFD0726657.1"/>
    <property type="molecule type" value="Genomic_DNA"/>
</dbReference>
<dbReference type="Pfam" id="PF00652">
    <property type="entry name" value="Ricin_B_lectin"/>
    <property type="match status" value="1"/>
</dbReference>
<reference evidence="3" key="1">
    <citation type="journal article" date="2019" name="Int. J. Syst. Evol. Microbiol.">
        <title>The Global Catalogue of Microorganisms (GCM) 10K type strain sequencing project: providing services to taxonomists for standard genome sequencing and annotation.</title>
        <authorList>
            <consortium name="The Broad Institute Genomics Platform"/>
            <consortium name="The Broad Institute Genome Sequencing Center for Infectious Disease"/>
            <person name="Wu L."/>
            <person name="Ma J."/>
        </authorList>
    </citation>
    <scope>NUCLEOTIDE SEQUENCE [LARGE SCALE GENOMIC DNA]</scope>
    <source>
        <strain evidence="3">CCUG 55585</strain>
    </source>
</reference>
<feature type="domain" description="Ricin B lectin" evidence="1">
    <location>
        <begin position="2"/>
        <end position="135"/>
    </location>
</feature>
<dbReference type="SMART" id="SM00458">
    <property type="entry name" value="RICIN"/>
    <property type="match status" value="1"/>
</dbReference>
<dbReference type="Proteomes" id="UP001597110">
    <property type="component" value="Unassembled WGS sequence"/>
</dbReference>
<keyword evidence="3" id="KW-1185">Reference proteome</keyword>
<name>A0ABW2YG13_9GAMM</name>